<evidence type="ECO:0000256" key="3">
    <source>
        <dbReference type="ARBA" id="ARBA00022553"/>
    </source>
</evidence>
<keyword evidence="7" id="KW-0067">ATP-binding</keyword>
<evidence type="ECO:0000256" key="1">
    <source>
        <dbReference type="ARBA" id="ARBA00000085"/>
    </source>
</evidence>
<evidence type="ECO:0000313" key="11">
    <source>
        <dbReference type="EMBL" id="PAD84583.1"/>
    </source>
</evidence>
<accession>A0AA91TUL3</accession>
<keyword evidence="9" id="KW-0472">Membrane</keyword>
<reference evidence="11 12" key="1">
    <citation type="submission" date="2017-07" db="EMBL/GenBank/DDBJ databases">
        <title>Isolation and whole genome analysis of endospore-forming bacteria from heroin.</title>
        <authorList>
            <person name="Kalinowski J."/>
            <person name="Ahrens B."/>
            <person name="Al-Dilaimi A."/>
            <person name="Winkler A."/>
            <person name="Wibberg D."/>
            <person name="Schleenbecker U."/>
            <person name="Ruckert C."/>
            <person name="Wolfel R."/>
            <person name="Grass G."/>
        </authorList>
    </citation>
    <scope>NUCLEOTIDE SEQUENCE [LARGE SCALE GENOMIC DNA]</scope>
    <source>
        <strain evidence="11 12">7521-2</strain>
    </source>
</reference>
<dbReference type="PANTHER" id="PTHR43065">
    <property type="entry name" value="SENSOR HISTIDINE KINASE"/>
    <property type="match status" value="1"/>
</dbReference>
<organism evidence="11 12">
    <name type="scientific">Niallia circulans</name>
    <name type="common">Bacillus circulans</name>
    <dbReference type="NCBI Taxonomy" id="1397"/>
    <lineage>
        <taxon>Bacteria</taxon>
        <taxon>Bacillati</taxon>
        <taxon>Bacillota</taxon>
        <taxon>Bacilli</taxon>
        <taxon>Bacillales</taxon>
        <taxon>Bacillaceae</taxon>
        <taxon>Niallia</taxon>
    </lineage>
</organism>
<comment type="catalytic activity">
    <reaction evidence="1">
        <text>ATP + protein L-histidine = ADP + protein N-phospho-L-histidine.</text>
        <dbReference type="EC" id="2.7.13.3"/>
    </reaction>
</comment>
<dbReference type="GO" id="GO:0000155">
    <property type="term" value="F:phosphorelay sensor kinase activity"/>
    <property type="evidence" value="ECO:0007669"/>
    <property type="project" value="InterPro"/>
</dbReference>
<keyword evidence="3" id="KW-0597">Phosphoprotein</keyword>
<dbReference type="PRINTS" id="PR00344">
    <property type="entry name" value="BCTRLSENSOR"/>
</dbReference>
<dbReference type="CDD" id="cd00082">
    <property type="entry name" value="HisKA"/>
    <property type="match status" value="1"/>
</dbReference>
<keyword evidence="5" id="KW-0547">Nucleotide-binding</keyword>
<keyword evidence="8" id="KW-0902">Two-component regulatory system</keyword>
<dbReference type="Gene3D" id="3.30.565.10">
    <property type="entry name" value="Histidine kinase-like ATPase, C-terminal domain"/>
    <property type="match status" value="1"/>
</dbReference>
<dbReference type="PANTHER" id="PTHR43065:SF10">
    <property type="entry name" value="PEROXIDE STRESS-ACTIVATED HISTIDINE KINASE MAK3"/>
    <property type="match status" value="1"/>
</dbReference>
<feature type="transmembrane region" description="Helical" evidence="9">
    <location>
        <begin position="272"/>
        <end position="293"/>
    </location>
</feature>
<evidence type="ECO:0000313" key="12">
    <source>
        <dbReference type="Proteomes" id="UP000216961"/>
    </source>
</evidence>
<keyword evidence="4" id="KW-0808">Transferase</keyword>
<evidence type="ECO:0000256" key="7">
    <source>
        <dbReference type="ARBA" id="ARBA00022840"/>
    </source>
</evidence>
<dbReference type="Gene3D" id="1.10.287.130">
    <property type="match status" value="1"/>
</dbReference>
<dbReference type="EMBL" id="NPBQ01000023">
    <property type="protein sequence ID" value="PAD84583.1"/>
    <property type="molecule type" value="Genomic_DNA"/>
</dbReference>
<feature type="transmembrane region" description="Helical" evidence="9">
    <location>
        <begin position="38"/>
        <end position="58"/>
    </location>
</feature>
<dbReference type="SMART" id="SM00388">
    <property type="entry name" value="HisKA"/>
    <property type="match status" value="1"/>
</dbReference>
<dbReference type="InterPro" id="IPR003661">
    <property type="entry name" value="HisK_dim/P_dom"/>
</dbReference>
<evidence type="ECO:0000256" key="4">
    <source>
        <dbReference type="ARBA" id="ARBA00022679"/>
    </source>
</evidence>
<dbReference type="InterPro" id="IPR036890">
    <property type="entry name" value="HATPase_C_sf"/>
</dbReference>
<dbReference type="CDD" id="cd00075">
    <property type="entry name" value="HATPase"/>
    <property type="match status" value="1"/>
</dbReference>
<dbReference type="SUPFAM" id="SSF47384">
    <property type="entry name" value="Homodimeric domain of signal transducing histidine kinase"/>
    <property type="match status" value="1"/>
</dbReference>
<evidence type="ECO:0000256" key="5">
    <source>
        <dbReference type="ARBA" id="ARBA00022741"/>
    </source>
</evidence>
<evidence type="ECO:0000256" key="6">
    <source>
        <dbReference type="ARBA" id="ARBA00022777"/>
    </source>
</evidence>
<sequence length="525" mass="60346">MKTFPFIELSLFHVIIISIYWNYPMENLLMKINTHKKLLYFAIVVIPILITTILFFYYQVNREEAKNKAHAEWVASIHQRQWDSYINKIVSSLNILSLSIQTNTDSAEEINNLLKKVFTNEHIYGGIFLLDSSGKTIAGVNDTYDSIDISEEDYIMEVINSKDLVISNREEVLSNGQKVIGIAMPIISDHNQLNSIITAYLRVDHLINITKMLSSEENIAIMNEQKERIFYINDGASINKKEVISMPIDRLPWTIIVELEKPHIWNIVKSKIWVLLFFMVIFHFFYMLLILYYHRKIREEEAKQNEIQKLELVGNLAASSAHEIRNPLTGIKGLIQLLSEKYHDQQDQLYFSIIQKEIVRINEIVSQFLILGKPTAQNKQKINLKLIIAELNPLIVSEANLYNVKYTEKISDQDIYILGIADQMKQVLLNLTKNALEAMEKGGQLELSIRSVKSNVIITITDNGIGMSNQQLKKIFEPFNTSKETGTGLGLVVCKRIVESFDGEIHISSREKKGTKVNIILPIME</sequence>
<dbReference type="SUPFAM" id="SSF55874">
    <property type="entry name" value="ATPase domain of HSP90 chaperone/DNA topoisomerase II/histidine kinase"/>
    <property type="match status" value="1"/>
</dbReference>
<dbReference type="Gene3D" id="3.30.450.20">
    <property type="entry name" value="PAS domain"/>
    <property type="match status" value="2"/>
</dbReference>
<dbReference type="SMART" id="SM00387">
    <property type="entry name" value="HATPase_c"/>
    <property type="match status" value="1"/>
</dbReference>
<dbReference type="EC" id="2.7.13.3" evidence="2"/>
<dbReference type="Proteomes" id="UP000216961">
    <property type="component" value="Unassembled WGS sequence"/>
</dbReference>
<evidence type="ECO:0000259" key="10">
    <source>
        <dbReference type="PROSITE" id="PS50109"/>
    </source>
</evidence>
<dbReference type="Pfam" id="PF02518">
    <property type="entry name" value="HATPase_c"/>
    <property type="match status" value="1"/>
</dbReference>
<dbReference type="AlphaFoldDB" id="A0AA91TUL3"/>
<comment type="caution">
    <text evidence="11">The sequence shown here is derived from an EMBL/GenBank/DDBJ whole genome shotgun (WGS) entry which is preliminary data.</text>
</comment>
<keyword evidence="6" id="KW-0418">Kinase</keyword>
<feature type="transmembrane region" description="Helical" evidence="9">
    <location>
        <begin position="6"/>
        <end position="23"/>
    </location>
</feature>
<protein>
    <recommendedName>
        <fullName evidence="2">histidine kinase</fullName>
        <ecNumber evidence="2">2.7.13.3</ecNumber>
    </recommendedName>
</protein>
<dbReference type="PROSITE" id="PS50109">
    <property type="entry name" value="HIS_KIN"/>
    <property type="match status" value="1"/>
</dbReference>
<dbReference type="InterPro" id="IPR004358">
    <property type="entry name" value="Sig_transdc_His_kin-like_C"/>
</dbReference>
<dbReference type="Pfam" id="PF00512">
    <property type="entry name" value="HisKA"/>
    <property type="match status" value="1"/>
</dbReference>
<dbReference type="InterPro" id="IPR036097">
    <property type="entry name" value="HisK_dim/P_sf"/>
</dbReference>
<gene>
    <name evidence="11" type="ORF">CHH57_03950</name>
</gene>
<dbReference type="GO" id="GO:0005524">
    <property type="term" value="F:ATP binding"/>
    <property type="evidence" value="ECO:0007669"/>
    <property type="project" value="UniProtKB-KW"/>
</dbReference>
<evidence type="ECO:0000256" key="9">
    <source>
        <dbReference type="SAM" id="Phobius"/>
    </source>
</evidence>
<name>A0AA91TUL3_NIACI</name>
<evidence type="ECO:0000256" key="8">
    <source>
        <dbReference type="ARBA" id="ARBA00023012"/>
    </source>
</evidence>
<proteinExistence type="predicted"/>
<feature type="domain" description="Histidine kinase" evidence="10">
    <location>
        <begin position="319"/>
        <end position="525"/>
    </location>
</feature>
<keyword evidence="9" id="KW-1133">Transmembrane helix</keyword>
<keyword evidence="9" id="KW-0812">Transmembrane</keyword>
<evidence type="ECO:0000256" key="2">
    <source>
        <dbReference type="ARBA" id="ARBA00012438"/>
    </source>
</evidence>
<dbReference type="InterPro" id="IPR005467">
    <property type="entry name" value="His_kinase_dom"/>
</dbReference>
<dbReference type="InterPro" id="IPR003594">
    <property type="entry name" value="HATPase_dom"/>
</dbReference>
<dbReference type="CDD" id="cd18773">
    <property type="entry name" value="PDC1_HK_sensor"/>
    <property type="match status" value="1"/>
</dbReference>